<dbReference type="Gene3D" id="3.40.710.10">
    <property type="entry name" value="DD-peptidase/beta-lactamase superfamily"/>
    <property type="match status" value="1"/>
</dbReference>
<comment type="subcellular location">
    <subcellularLocation>
        <location evidence="2">Cell membrane</location>
    </subcellularLocation>
</comment>
<dbReference type="Proteomes" id="UP000539350">
    <property type="component" value="Unassembled WGS sequence"/>
</dbReference>
<dbReference type="Pfam" id="PF00905">
    <property type="entry name" value="Transpeptidase"/>
    <property type="match status" value="1"/>
</dbReference>
<keyword evidence="14 23" id="KW-0573">Peptidoglycan synthesis</keyword>
<comment type="similarity">
    <text evidence="4 23">In the C-terminal section; belongs to the transpeptidase family.</text>
</comment>
<evidence type="ECO:0000256" key="23">
    <source>
        <dbReference type="PIRNR" id="PIRNR002799"/>
    </source>
</evidence>
<evidence type="ECO:0000256" key="18">
    <source>
        <dbReference type="ARBA" id="ARBA00023316"/>
    </source>
</evidence>
<evidence type="ECO:0000256" key="2">
    <source>
        <dbReference type="ARBA" id="ARBA00004236"/>
    </source>
</evidence>
<sequence length="752" mass="83790">MWAKTRRPLLKFVIAAMLGFALVMVYLDVKITATFTDKMWELPAKVYARPLELFVGANLSTEDFAYELDVLGYRKVTTVRAPGQLRRQGNTFELYTRGFAFPGEREPARRVQIVLGGDKVRSMNSGGSRVDLLRLDPVQIGGIYPSHGEDRILVRLEQVPDTLRQALLAVEDQNFYQHWGFSITGIVRAALSNFKSGSVVAGGSTITQQLVKNYYLTPERTYIRKLTELLMAILLDFHYSKEQILESYMNEVYLGQEGPRAIHGLGLASRHYFGTSLEQLGLHQQALLVGMIKGPSLYNPLRNPERARERRNLVLDVMVEQEVISSEHATVAKAMPLGLNKQTRIRDTFPAYLDLVRRQLRQEYREEDLTTLGLNIFTSFDPILQRKVERSASTVLEQLDKGGDLESATVVTRFDTGDVVALVGGRKVRYAGFNRAIDAKRPAGSLLKPAVYLAALEQPRRYSLATPLEDTALEIAEPDGGTWSPRNFDRQEHGKVLLHRALAQSYNLATARLGMDLGIDNVVDMLQRLGLEGDIPAVPALTLGAGAYSPLDMAVMYQSIAAGGFRMPLRSIRDIVDANGEPLRRYPLEYDRTVSLQAVHLLHYALREVVREGTGRGVYRYLNDDFAVAGKTGTTNDGRDSWFAGFSGDLLAVTWIGRDDNGGTGLTGSSGALKVWAHFMARASQRPLGYRMPDQVAPQWIDDSNGYLSAEGCPDARLMPFIKGSEPKRRTNCSPRSNGIKDWFQSLFSGDS</sequence>
<dbReference type="GO" id="GO:0009252">
    <property type="term" value="P:peptidoglycan biosynthetic process"/>
    <property type="evidence" value="ECO:0007669"/>
    <property type="project" value="UniProtKB-UniRule"/>
</dbReference>
<keyword evidence="25" id="KW-0812">Transmembrane</keyword>
<comment type="catalytic activity">
    <reaction evidence="20">
        <text>Preferential cleavage: (Ac)2-L-Lys-D-Ala-|-D-Ala. Also transpeptidation of peptidyl-alanyl moieties that are N-acyl substituents of D-alanine.</text>
        <dbReference type="EC" id="3.4.16.4"/>
    </reaction>
</comment>
<dbReference type="Pfam" id="PF00912">
    <property type="entry name" value="Transgly"/>
    <property type="match status" value="1"/>
</dbReference>
<keyword evidence="17" id="KW-0511">Multifunctional enzyme</keyword>
<evidence type="ECO:0000256" key="10">
    <source>
        <dbReference type="ARBA" id="ARBA00022676"/>
    </source>
</evidence>
<dbReference type="PANTHER" id="PTHR32282:SF11">
    <property type="entry name" value="PENICILLIN-BINDING PROTEIN 1B"/>
    <property type="match status" value="1"/>
</dbReference>
<dbReference type="GO" id="GO:0009002">
    <property type="term" value="F:serine-type D-Ala-D-Ala carboxypeptidase activity"/>
    <property type="evidence" value="ECO:0007669"/>
    <property type="project" value="UniProtKB-EC"/>
</dbReference>
<gene>
    <name evidence="29" type="primary">mrcB</name>
    <name evidence="29" type="ORF">H2508_13350</name>
</gene>
<evidence type="ECO:0000256" key="14">
    <source>
        <dbReference type="ARBA" id="ARBA00022984"/>
    </source>
</evidence>
<feature type="domain" description="Glycosyl transferase family 51" evidence="27">
    <location>
        <begin position="147"/>
        <end position="318"/>
    </location>
</feature>
<dbReference type="GO" id="GO:0009274">
    <property type="term" value="C:peptidoglycan-based cell wall"/>
    <property type="evidence" value="ECO:0007669"/>
    <property type="project" value="UniProtKB-UniRule"/>
</dbReference>
<keyword evidence="7" id="KW-1003">Cell membrane</keyword>
<evidence type="ECO:0000259" key="26">
    <source>
        <dbReference type="Pfam" id="PF00905"/>
    </source>
</evidence>
<dbReference type="InterPro" id="IPR036950">
    <property type="entry name" value="PBP_transglycosylase"/>
</dbReference>
<keyword evidence="16" id="KW-0046">Antibiotic resistance</keyword>
<evidence type="ECO:0000256" key="1">
    <source>
        <dbReference type="ARBA" id="ARBA00002624"/>
    </source>
</evidence>
<evidence type="ECO:0000256" key="12">
    <source>
        <dbReference type="ARBA" id="ARBA00022801"/>
    </source>
</evidence>
<dbReference type="InterPro" id="IPR023346">
    <property type="entry name" value="Lysozyme-like_dom_sf"/>
</dbReference>
<evidence type="ECO:0000256" key="4">
    <source>
        <dbReference type="ARBA" id="ARBA00007090"/>
    </source>
</evidence>
<keyword evidence="9" id="KW-0645">Protease</keyword>
<keyword evidence="13 23" id="KW-0133">Cell shape</keyword>
<dbReference type="GO" id="GO:0008955">
    <property type="term" value="F:peptidoglycan glycosyltransferase activity"/>
    <property type="evidence" value="ECO:0007669"/>
    <property type="project" value="UniProtKB-UniRule"/>
</dbReference>
<evidence type="ECO:0000256" key="5">
    <source>
        <dbReference type="ARBA" id="ARBA00007739"/>
    </source>
</evidence>
<dbReference type="InterPro" id="IPR001460">
    <property type="entry name" value="PCN-bd_Tpept"/>
</dbReference>
<keyword evidence="8" id="KW-0121">Carboxypeptidase</keyword>
<comment type="catalytic activity">
    <reaction evidence="21">
        <text>[GlcNAc-(1-&gt;4)-Mur2Ac(oyl-L-Ala-gamma-D-Glu-L-Lys-D-Ala-D-Ala)](n)-di-trans,octa-cis-undecaprenyl diphosphate + beta-D-GlcNAc-(1-&gt;4)-Mur2Ac(oyl-L-Ala-gamma-D-Glu-L-Lys-D-Ala-D-Ala)-di-trans,octa-cis-undecaprenyl diphosphate = [GlcNAc-(1-&gt;4)-Mur2Ac(oyl-L-Ala-gamma-D-Glu-L-Lys-D-Ala-D-Ala)](n+1)-di-trans,octa-cis-undecaprenyl diphosphate + di-trans,octa-cis-undecaprenyl diphosphate + H(+)</text>
        <dbReference type="Rhea" id="RHEA:23708"/>
        <dbReference type="Rhea" id="RHEA-COMP:9602"/>
        <dbReference type="Rhea" id="RHEA-COMP:9603"/>
        <dbReference type="ChEBI" id="CHEBI:15378"/>
        <dbReference type="ChEBI" id="CHEBI:58405"/>
        <dbReference type="ChEBI" id="CHEBI:60033"/>
        <dbReference type="ChEBI" id="CHEBI:78435"/>
        <dbReference type="EC" id="2.4.99.28"/>
    </reaction>
</comment>
<evidence type="ECO:0000256" key="15">
    <source>
        <dbReference type="ARBA" id="ARBA00023136"/>
    </source>
</evidence>
<evidence type="ECO:0000259" key="28">
    <source>
        <dbReference type="Pfam" id="PF14814"/>
    </source>
</evidence>
<keyword evidence="25" id="KW-1133">Transmembrane helix</keyword>
<evidence type="ECO:0000259" key="27">
    <source>
        <dbReference type="Pfam" id="PF00912"/>
    </source>
</evidence>
<evidence type="ECO:0000256" key="25">
    <source>
        <dbReference type="SAM" id="Phobius"/>
    </source>
</evidence>
<keyword evidence="11 23" id="KW-0808">Transferase</keyword>
<comment type="caution">
    <text evidence="29">The sequence shown here is derived from an EMBL/GenBank/DDBJ whole genome shotgun (WGS) entry which is preliminary data.</text>
</comment>
<dbReference type="EMBL" id="JACFXU010000017">
    <property type="protein sequence ID" value="MBA6414099.1"/>
    <property type="molecule type" value="Genomic_DNA"/>
</dbReference>
<dbReference type="PANTHER" id="PTHR32282">
    <property type="entry name" value="BINDING PROTEIN TRANSPEPTIDASE, PUTATIVE-RELATED"/>
    <property type="match status" value="1"/>
</dbReference>
<evidence type="ECO:0000256" key="7">
    <source>
        <dbReference type="ARBA" id="ARBA00022475"/>
    </source>
</evidence>
<keyword evidence="10 23" id="KW-0328">Glycosyltransferase</keyword>
<dbReference type="GO" id="GO:0008360">
    <property type="term" value="P:regulation of cell shape"/>
    <property type="evidence" value="ECO:0007669"/>
    <property type="project" value="UniProtKB-UniRule"/>
</dbReference>
<keyword evidence="12" id="KW-0378">Hydrolase</keyword>
<dbReference type="PIRSF" id="PIRSF002799">
    <property type="entry name" value="PBP_1b"/>
    <property type="match status" value="1"/>
</dbReference>
<dbReference type="FunFam" id="1.10.3810.10:FF:000001">
    <property type="entry name" value="Penicillin-binding protein 1A"/>
    <property type="match status" value="1"/>
</dbReference>
<evidence type="ECO:0000256" key="9">
    <source>
        <dbReference type="ARBA" id="ARBA00022670"/>
    </source>
</evidence>
<comment type="similarity">
    <text evidence="5 23">In the N-terminal section; belongs to the glycosyltransferase 51 family.</text>
</comment>
<dbReference type="GO" id="GO:0008658">
    <property type="term" value="F:penicillin binding"/>
    <property type="evidence" value="ECO:0007669"/>
    <property type="project" value="UniProtKB-UniRule"/>
</dbReference>
<dbReference type="Gene3D" id="3.30.2060.10">
    <property type="entry name" value="Penicillin-binding protein 1b domain"/>
    <property type="match status" value="1"/>
</dbReference>
<evidence type="ECO:0000256" key="8">
    <source>
        <dbReference type="ARBA" id="ARBA00022645"/>
    </source>
</evidence>
<evidence type="ECO:0000256" key="21">
    <source>
        <dbReference type="ARBA" id="ARBA00049902"/>
    </source>
</evidence>
<dbReference type="Gene3D" id="1.10.3810.10">
    <property type="entry name" value="Biosynthetic peptidoglycan transglycosylase-like"/>
    <property type="match status" value="1"/>
</dbReference>
<feature type="active site" description="Proton donor; for transglycosylase activity" evidence="24">
    <location>
        <position position="171"/>
    </location>
</feature>
<feature type="domain" description="Penicillin-binding protein transpeptidase" evidence="26">
    <location>
        <begin position="409"/>
        <end position="646"/>
    </location>
</feature>
<feature type="transmembrane region" description="Helical" evidence="25">
    <location>
        <begin position="9"/>
        <end position="27"/>
    </location>
</feature>
<keyword evidence="15 25" id="KW-0472">Membrane</keyword>
<dbReference type="Pfam" id="PF14814">
    <property type="entry name" value="UB2H"/>
    <property type="match status" value="1"/>
</dbReference>
<evidence type="ECO:0000256" key="17">
    <source>
        <dbReference type="ARBA" id="ARBA00023268"/>
    </source>
</evidence>
<evidence type="ECO:0000256" key="22">
    <source>
        <dbReference type="NCBIfam" id="TIGR02071"/>
    </source>
</evidence>
<dbReference type="GO" id="GO:0030288">
    <property type="term" value="C:outer membrane-bounded periplasmic space"/>
    <property type="evidence" value="ECO:0007669"/>
    <property type="project" value="TreeGrafter"/>
</dbReference>
<dbReference type="GO" id="GO:0006508">
    <property type="term" value="P:proteolysis"/>
    <property type="evidence" value="ECO:0007669"/>
    <property type="project" value="UniProtKB-KW"/>
</dbReference>
<dbReference type="SUPFAM" id="SSF56601">
    <property type="entry name" value="beta-lactamase/transpeptidase-like"/>
    <property type="match status" value="1"/>
</dbReference>
<feature type="domain" description="Bifunctional transglycosylase second" evidence="28">
    <location>
        <begin position="53"/>
        <end position="135"/>
    </location>
</feature>
<dbReference type="NCBIfam" id="TIGR02071">
    <property type="entry name" value="PBP_1b"/>
    <property type="match status" value="1"/>
</dbReference>
<evidence type="ECO:0000256" key="24">
    <source>
        <dbReference type="PIRSR" id="PIRSR002799-1"/>
    </source>
</evidence>
<reference evidence="29 30" key="1">
    <citation type="submission" date="2020-07" db="EMBL/GenBank/DDBJ databases">
        <title>Halieaceae bacterium, F7430, whole genome shotgun sequencing project.</title>
        <authorList>
            <person name="Jiang S."/>
            <person name="Liu Z.W."/>
            <person name="Du Z.J."/>
        </authorList>
    </citation>
    <scope>NUCLEOTIDE SEQUENCE [LARGE SCALE GENOMIC DNA]</scope>
    <source>
        <strain evidence="29 30">F7430</strain>
    </source>
</reference>
<dbReference type="SUPFAM" id="SSF53955">
    <property type="entry name" value="Lysozyme-like"/>
    <property type="match status" value="1"/>
</dbReference>
<keyword evidence="18 23" id="KW-0961">Cell wall biogenesis/degradation</keyword>
<dbReference type="AlphaFoldDB" id="A0A7W2TY48"/>
<protein>
    <recommendedName>
        <fullName evidence="6 22">Penicillin-binding protein 1B</fullName>
        <shortName evidence="23">PBP-1b</shortName>
        <shortName evidence="23">PBP1b</shortName>
    </recommendedName>
    <alternativeName>
        <fullName evidence="19 23">Murein polymerase</fullName>
    </alternativeName>
</protein>
<comment type="pathway">
    <text evidence="3 23">Cell wall biogenesis; peptidoglycan biosynthesis.</text>
</comment>
<name>A0A7W2TY48_9GAMM</name>
<evidence type="ECO:0000256" key="16">
    <source>
        <dbReference type="ARBA" id="ARBA00023251"/>
    </source>
</evidence>
<evidence type="ECO:0000256" key="3">
    <source>
        <dbReference type="ARBA" id="ARBA00004752"/>
    </source>
</evidence>
<organism evidence="29 30">
    <name type="scientific">Sediminihaliea albiluteola</name>
    <dbReference type="NCBI Taxonomy" id="2758564"/>
    <lineage>
        <taxon>Bacteria</taxon>
        <taxon>Pseudomonadati</taxon>
        <taxon>Pseudomonadota</taxon>
        <taxon>Gammaproteobacteria</taxon>
        <taxon>Cellvibrionales</taxon>
        <taxon>Halieaceae</taxon>
        <taxon>Sediminihaliea</taxon>
    </lineage>
</organism>
<dbReference type="InterPro" id="IPR001264">
    <property type="entry name" value="Glyco_trans_51"/>
</dbReference>
<dbReference type="GO" id="GO:0071555">
    <property type="term" value="P:cell wall organization"/>
    <property type="evidence" value="ECO:0007669"/>
    <property type="project" value="UniProtKB-UniRule"/>
</dbReference>
<evidence type="ECO:0000313" key="30">
    <source>
        <dbReference type="Proteomes" id="UP000539350"/>
    </source>
</evidence>
<dbReference type="GO" id="GO:0005886">
    <property type="term" value="C:plasma membrane"/>
    <property type="evidence" value="ECO:0007669"/>
    <property type="project" value="UniProtKB-SubCell"/>
</dbReference>
<evidence type="ECO:0000256" key="20">
    <source>
        <dbReference type="ARBA" id="ARBA00034000"/>
    </source>
</evidence>
<evidence type="ECO:0000256" key="13">
    <source>
        <dbReference type="ARBA" id="ARBA00022960"/>
    </source>
</evidence>
<proteinExistence type="inferred from homology"/>
<evidence type="ECO:0000313" key="29">
    <source>
        <dbReference type="EMBL" id="MBA6414099.1"/>
    </source>
</evidence>
<comment type="function">
    <text evidence="1 23">Cell wall formation. Synthesis of cross-linked peptidoglycan from the lipid intermediates. The enzyme has a penicillin-insensitive transglycosylase N-terminal domain (formation of linear glycan strands) and a penicillin-sensitive transpeptidase C-terminal domain (cross-linking of the peptide subunits).</text>
</comment>
<dbReference type="InterPro" id="IPR050396">
    <property type="entry name" value="Glycosyltr_51/Transpeptidase"/>
</dbReference>
<accession>A0A7W2TY48</accession>
<dbReference type="InterPro" id="IPR011813">
    <property type="entry name" value="PBP_1b"/>
</dbReference>
<evidence type="ECO:0000256" key="11">
    <source>
        <dbReference type="ARBA" id="ARBA00022679"/>
    </source>
</evidence>
<dbReference type="UniPathway" id="UPA00219"/>
<dbReference type="InterPro" id="IPR028166">
    <property type="entry name" value="UB2H"/>
</dbReference>
<feature type="active site" description="Acyl-ester intermediate; for transpeptidase activity" evidence="24">
    <location>
        <position position="445"/>
    </location>
</feature>
<evidence type="ECO:0000256" key="6">
    <source>
        <dbReference type="ARBA" id="ARBA00018637"/>
    </source>
</evidence>
<dbReference type="InterPro" id="IPR012338">
    <property type="entry name" value="Beta-lactam/transpept-like"/>
</dbReference>
<evidence type="ECO:0000256" key="19">
    <source>
        <dbReference type="ARBA" id="ARBA00032454"/>
    </source>
</evidence>
<dbReference type="GO" id="GO:0046677">
    <property type="term" value="P:response to antibiotic"/>
    <property type="evidence" value="ECO:0007669"/>
    <property type="project" value="UniProtKB-UniRule"/>
</dbReference>
<keyword evidence="30" id="KW-1185">Reference proteome</keyword>